<dbReference type="AlphaFoldDB" id="A0A0F9Y2K6"/>
<dbReference type="InterPro" id="IPR015928">
    <property type="entry name" value="Aconitase/3IPM_dehydase_swvl"/>
</dbReference>
<evidence type="ECO:0000313" key="6">
    <source>
        <dbReference type="EMBL" id="KKP06393.1"/>
    </source>
</evidence>
<dbReference type="Proteomes" id="UP000034112">
    <property type="component" value="Unassembled WGS sequence"/>
</dbReference>
<gene>
    <name evidence="6" type="ORF">THAR02_01541</name>
</gene>
<reference evidence="7" key="1">
    <citation type="journal article" date="2015" name="Genome Announc.">
        <title>Draft whole-genome sequence of the biocontrol agent Trichoderma harzianum T6776.</title>
        <authorList>
            <person name="Baroncelli R."/>
            <person name="Piaggeschi G."/>
            <person name="Fiorini L."/>
            <person name="Bertolini E."/>
            <person name="Zapparata A."/>
            <person name="Pe M.E."/>
            <person name="Sarrocco S."/>
            <person name="Vannacci G."/>
        </authorList>
    </citation>
    <scope>NUCLEOTIDE SEQUENCE [LARGE SCALE GENOMIC DNA]</scope>
    <source>
        <strain evidence="7">T6776</strain>
    </source>
</reference>
<keyword evidence="3" id="KW-0456">Lyase</keyword>
<proteinExistence type="inferred from homology"/>
<protein>
    <submittedName>
        <fullName evidence="6">Aconitase family protein</fullName>
    </submittedName>
</protein>
<dbReference type="Pfam" id="PF00694">
    <property type="entry name" value="Aconitase_C"/>
    <property type="match status" value="1"/>
</dbReference>
<evidence type="ECO:0000256" key="2">
    <source>
        <dbReference type="ARBA" id="ARBA00009869"/>
    </source>
</evidence>
<dbReference type="NCBIfam" id="TIGR02087">
    <property type="entry name" value="LEUD_arch"/>
    <property type="match status" value="1"/>
</dbReference>
<dbReference type="InterPro" id="IPR050075">
    <property type="entry name" value="LeuD"/>
</dbReference>
<sequence>MTVTNPQHFIDMIPTERWELLNGRTSLKGKLSGKEPDWVEPASPAEATPGSELSDNQSATPLTQHDDSKDSVVVAVEVPDQSEKKGEKLIHGKIQRLGDFVDTDALAPAQFLVSSRTNEEIGSHCLEYTNPEFRARAKEGFNVVVAGKAFGCGSSREQAVSALLGCGIECVIAESFAFIYGRNQPSLGLLGFTMDDPAFFEAAVDSAEISIDLEANKINIGEAEFSFQLSTMERELVEAGGITPAFKKFGKQLFDMICGSTKDGRRTVEVGGQAAGMQW</sequence>
<comment type="similarity">
    <text evidence="2">Belongs to the LeuD family. LeuD type 2 subfamily.</text>
</comment>
<feature type="region of interest" description="Disordered" evidence="4">
    <location>
        <begin position="29"/>
        <end position="69"/>
    </location>
</feature>
<evidence type="ECO:0000256" key="4">
    <source>
        <dbReference type="SAM" id="MobiDB-lite"/>
    </source>
</evidence>
<comment type="caution">
    <text evidence="6">The sequence shown here is derived from an EMBL/GenBank/DDBJ whole genome shotgun (WGS) entry which is preliminary data.</text>
</comment>
<dbReference type="InterPro" id="IPR011827">
    <property type="entry name" value="LeuD_type2/HacB/DmdB"/>
</dbReference>
<comment type="similarity">
    <text evidence="1">Belongs to the aconitase/IPM isomerase family.</text>
</comment>
<dbReference type="PANTHER" id="PTHR43345">
    <property type="entry name" value="3-ISOPROPYLMALATE DEHYDRATASE SMALL SUBUNIT 2-RELATED-RELATED"/>
    <property type="match status" value="1"/>
</dbReference>
<dbReference type="CDD" id="cd01577">
    <property type="entry name" value="IPMI_Swivel"/>
    <property type="match status" value="1"/>
</dbReference>
<feature type="compositionally biased region" description="Polar residues" evidence="4">
    <location>
        <begin position="51"/>
        <end position="63"/>
    </location>
</feature>
<dbReference type="Gene3D" id="3.20.19.10">
    <property type="entry name" value="Aconitase, domain 4"/>
    <property type="match status" value="1"/>
</dbReference>
<evidence type="ECO:0000256" key="3">
    <source>
        <dbReference type="ARBA" id="ARBA00023239"/>
    </source>
</evidence>
<dbReference type="PANTHER" id="PTHR43345:SF2">
    <property type="entry name" value="3-ISOPROPYLMALATE DEHYDRATASE SMALL SUBUNIT 1"/>
    <property type="match status" value="1"/>
</dbReference>
<evidence type="ECO:0000259" key="5">
    <source>
        <dbReference type="Pfam" id="PF00694"/>
    </source>
</evidence>
<dbReference type="InterPro" id="IPR000573">
    <property type="entry name" value="AconitaseA/IPMdHydase_ssu_swvl"/>
</dbReference>
<feature type="domain" description="Aconitase A/isopropylmalate dehydratase small subunit swivel" evidence="5">
    <location>
        <begin position="133"/>
        <end position="195"/>
    </location>
</feature>
<evidence type="ECO:0000256" key="1">
    <source>
        <dbReference type="ARBA" id="ARBA00007185"/>
    </source>
</evidence>
<organism evidence="6 7">
    <name type="scientific">Trichoderma harzianum</name>
    <name type="common">Hypocrea lixii</name>
    <dbReference type="NCBI Taxonomy" id="5544"/>
    <lineage>
        <taxon>Eukaryota</taxon>
        <taxon>Fungi</taxon>
        <taxon>Dikarya</taxon>
        <taxon>Ascomycota</taxon>
        <taxon>Pezizomycotina</taxon>
        <taxon>Sordariomycetes</taxon>
        <taxon>Hypocreomycetidae</taxon>
        <taxon>Hypocreales</taxon>
        <taxon>Hypocreaceae</taxon>
        <taxon>Trichoderma</taxon>
    </lineage>
</organism>
<accession>A0A0F9Y2K6</accession>
<dbReference type="EMBL" id="JOKZ01000027">
    <property type="protein sequence ID" value="KKP06393.1"/>
    <property type="molecule type" value="Genomic_DNA"/>
</dbReference>
<dbReference type="InterPro" id="IPR033940">
    <property type="entry name" value="IPMI_Swivel"/>
</dbReference>
<dbReference type="OrthoDB" id="419183at2759"/>
<name>A0A0F9Y2K6_TRIHA</name>
<dbReference type="SUPFAM" id="SSF52016">
    <property type="entry name" value="LeuD/IlvD-like"/>
    <property type="match status" value="1"/>
</dbReference>
<evidence type="ECO:0000313" key="7">
    <source>
        <dbReference type="Proteomes" id="UP000034112"/>
    </source>
</evidence>
<dbReference type="GO" id="GO:0016836">
    <property type="term" value="F:hydro-lyase activity"/>
    <property type="evidence" value="ECO:0007669"/>
    <property type="project" value="InterPro"/>
</dbReference>